<dbReference type="FunFam" id="2.60.40.10:FF:000463">
    <property type="entry name" value="Immunoglobulin heavy constant gamma 1"/>
    <property type="match status" value="1"/>
</dbReference>
<evidence type="ECO:0007829" key="8">
    <source>
        <dbReference type="PDB" id="1NBZ"/>
    </source>
</evidence>
<dbReference type="InterPro" id="IPR003006">
    <property type="entry name" value="Ig/MHC_CS"/>
</dbReference>
<reference evidence="7" key="2">
    <citation type="journal article" date="2004" name="Genome Res.">
        <title>The status, quality, and expansion of the NIH full-length cDNA project: the Mammalian Gene Collection (MGC).</title>
        <authorList>
            <consortium name="The MGC Project Team"/>
            <person name="Gerhard D.S."/>
            <person name="Wagner L."/>
            <person name="Feingold E.A."/>
            <person name="Shenmen C.M."/>
            <person name="Grouse L.H."/>
            <person name="Schuler G."/>
            <person name="Klein S.L."/>
            <person name="Old S."/>
            <person name="Rasooly R."/>
            <person name="Good P."/>
            <person name="Guyer M."/>
            <person name="Peck A.M."/>
            <person name="Derge J.G."/>
            <person name="Lipman D."/>
            <person name="Collins F.S."/>
            <person name="Jang W."/>
            <person name="Sherry S."/>
            <person name="Feolo M."/>
            <person name="Misquitta L."/>
            <person name="Lee E."/>
            <person name="Rotmistrovsky K."/>
            <person name="Greenhut S.F."/>
            <person name="Schaefer C.F."/>
            <person name="Buetow K."/>
            <person name="Bonner T.I."/>
            <person name="Haussler D."/>
            <person name="Kent J."/>
            <person name="Kiekhaus M."/>
            <person name="Furey T."/>
            <person name="Brent M."/>
            <person name="Prange C."/>
            <person name="Schreiber K."/>
            <person name="Shapiro N."/>
            <person name="Bhat N.K."/>
            <person name="Hopkins R.F."/>
            <person name="Hsie F."/>
            <person name="Driscoll T."/>
            <person name="Soares M.B."/>
            <person name="Casavant T.L."/>
            <person name="Scheetz T.E."/>
            <person name="Brown-stein M.J."/>
            <person name="Usdin T.B."/>
            <person name="Toshiyuki S."/>
            <person name="Carninci P."/>
            <person name="Piao Y."/>
            <person name="Dudekula D.B."/>
            <person name="Ko M.S."/>
            <person name="Kawakami K."/>
            <person name="Suzuki Y."/>
            <person name="Sugano S."/>
            <person name="Gruber C.E."/>
            <person name="Smith M.R."/>
            <person name="Simmons B."/>
            <person name="Moore T."/>
            <person name="Waterman R."/>
            <person name="Johnson S.L."/>
            <person name="Ruan Y."/>
            <person name="Wei C.L."/>
            <person name="Mathavan S."/>
            <person name="Gunaratne P.H."/>
            <person name="Wu J."/>
            <person name="Garcia A.M."/>
            <person name="Hulyk S.W."/>
            <person name="Fuh E."/>
            <person name="Yuan Y."/>
            <person name="Sneed A."/>
            <person name="Kowis C."/>
            <person name="Hodgson A."/>
            <person name="Muzny D.M."/>
            <person name="McPherson J."/>
            <person name="Gibbs R.A."/>
            <person name="Fahey J."/>
            <person name="Helton E."/>
            <person name="Ketteman M."/>
            <person name="Madan A."/>
            <person name="Rodrigues S."/>
            <person name="Sanchez A."/>
            <person name="Whiting M."/>
            <person name="Madari A."/>
            <person name="Young A.C."/>
            <person name="Wetherby K.D."/>
            <person name="Granite S.J."/>
            <person name="Kwong P.N."/>
            <person name="Brinkley C.P."/>
            <person name="Pearson R.L."/>
            <person name="Bouffard G.G."/>
            <person name="Blakesly R.W."/>
            <person name="Green E.D."/>
            <person name="Dickson M.C."/>
            <person name="Rodriguez A.C."/>
            <person name="Grimwood J."/>
            <person name="Schmutz J."/>
            <person name="Myers R.M."/>
            <person name="Butterfield Y.S."/>
            <person name="Griffith M."/>
            <person name="Griffith O.L."/>
            <person name="Krzywinski M.I."/>
            <person name="Liao N."/>
            <person name="Morin R."/>
            <person name="Morrin R."/>
            <person name="Palmquist D."/>
            <person name="Petrescu A.S."/>
            <person name="Skalska U."/>
            <person name="Smailus D.E."/>
            <person name="Stott J.M."/>
            <person name="Schnerch A."/>
            <person name="Schein J.E."/>
            <person name="Jones S.J."/>
            <person name="Holt R.A."/>
            <person name="Baross A."/>
            <person name="Marra M.A."/>
            <person name="Clifton S."/>
            <person name="Makowski K.A."/>
            <person name="Bosak S."/>
            <person name="Malek J."/>
        </authorList>
    </citation>
    <scope>NUCLEOTIDE SEQUENCE [LARGE SCALE MRNA]</scope>
    <source>
        <strain evidence="7">Czech II</strain>
        <tissue evidence="7">Mammary tumor metastatized to lung. Tumor arose spontaneously</tissue>
    </source>
</reference>
<dbReference type="AlphaFoldDB" id="Q569W9"/>
<dbReference type="InterPro" id="IPR013106">
    <property type="entry name" value="Ig_V-set"/>
</dbReference>
<keyword evidence="2" id="KW-1064">Adaptive immunity</keyword>
<name>Q569W9_MOUSE</name>
<accession>Q569W9</accession>
<dbReference type="PDB" id="1RUQ">
    <property type="method" value="X-ray"/>
    <property type="resolution" value="1.86 A"/>
    <property type="chains" value="H=20-237"/>
</dbReference>
<dbReference type="PDBsum" id="1NBZ"/>
<evidence type="ECO:0000259" key="6">
    <source>
        <dbReference type="PROSITE" id="PS50835"/>
    </source>
</evidence>
<dbReference type="PROSITE" id="PS50835">
    <property type="entry name" value="IG_LIKE"/>
    <property type="match status" value="4"/>
</dbReference>
<evidence type="ECO:0000313" key="7">
    <source>
        <dbReference type="EMBL" id="AAH92271.1"/>
    </source>
</evidence>
<keyword evidence="8 9" id="KW-0002">3D-structure</keyword>
<feature type="binding site" evidence="9 10">
    <location>
        <position position="189"/>
    </location>
    <ligand>
        <name>Zn(2+)</name>
        <dbReference type="ChEBI" id="CHEBI:29105"/>
    </ligand>
</feature>
<dbReference type="PDBsum" id="1RUR"/>
<dbReference type="GO" id="GO:0002250">
    <property type="term" value="P:adaptive immune response"/>
    <property type="evidence" value="ECO:0007669"/>
    <property type="project" value="UniProtKB-KW"/>
</dbReference>
<dbReference type="PeptideAtlas" id="Q569W9"/>
<dbReference type="EMBL" id="BC092271">
    <property type="protein sequence ID" value="AAH92271.1"/>
    <property type="molecule type" value="mRNA"/>
</dbReference>
<evidence type="ECO:0007829" key="10">
    <source>
        <dbReference type="PDB" id="1RUR"/>
    </source>
</evidence>
<dbReference type="CDD" id="cd04981">
    <property type="entry name" value="IgV_H"/>
    <property type="match status" value="1"/>
</dbReference>
<evidence type="ECO:0000256" key="3">
    <source>
        <dbReference type="ARBA" id="ARBA00023319"/>
    </source>
</evidence>
<dbReference type="CDD" id="cd21817">
    <property type="entry name" value="IgC1_CH1_IgEG"/>
    <property type="match status" value="1"/>
</dbReference>
<reference evidence="8" key="1">
    <citation type="journal article" date="2003" name="Biochemistry">
        <title>Dissection of binding interactions in the complex between the anti-lysozyme antibody HyHEL-63 and its antigen.</title>
        <authorList>
            <person name="Li Y."/>
            <person name="Urrutia M."/>
            <person name="Smith-Gill S.J."/>
            <person name="Mariuzza R.A."/>
        </authorList>
    </citation>
    <scope>X-RAY CRYSTALLOGRAPHY (1.85 ANGSTROMS) OF 20-235</scope>
    <scope>DISULFIDE BONDS</scope>
</reference>
<keyword evidence="1" id="KW-0391">Immunity</keyword>
<dbReference type="EvolutionaryTrace" id="Q569W9"/>
<dbReference type="PDBsum" id="1RUQ"/>
<dbReference type="InterPro" id="IPR036179">
    <property type="entry name" value="Ig-like_dom_sf"/>
</dbReference>
<protein>
    <submittedName>
        <fullName evidence="7">Igh protein</fullName>
    </submittedName>
</protein>
<keyword evidence="9 10" id="KW-0862">Zinc</keyword>
<dbReference type="CDD" id="cd05768">
    <property type="entry name" value="IgC1_CH3_IgAGD_CH4_IgAEM"/>
    <property type="match status" value="1"/>
</dbReference>
<dbReference type="Pfam" id="PF07654">
    <property type="entry name" value="C1-set"/>
    <property type="match status" value="3"/>
</dbReference>
<feature type="domain" description="Ig-like" evidence="6">
    <location>
        <begin position="144"/>
        <end position="236"/>
    </location>
</feature>
<dbReference type="Gene3D" id="2.60.40.10">
    <property type="entry name" value="Immunoglobulins"/>
    <property type="match status" value="4"/>
</dbReference>
<feature type="signal peptide" evidence="5">
    <location>
        <begin position="1"/>
        <end position="19"/>
    </location>
</feature>
<evidence type="ECO:0000256" key="1">
    <source>
        <dbReference type="ARBA" id="ARBA00022859"/>
    </source>
</evidence>
<dbReference type="Pfam" id="PF07686">
    <property type="entry name" value="V-set"/>
    <property type="match status" value="1"/>
</dbReference>
<dbReference type="InterPro" id="IPR050380">
    <property type="entry name" value="Immune_Resp_Modulators"/>
</dbReference>
<dbReference type="SUPFAM" id="SSF48726">
    <property type="entry name" value="Immunoglobulin"/>
    <property type="match status" value="4"/>
</dbReference>
<dbReference type="FunFam" id="2.60.40.10:FF:001739">
    <property type="entry name" value="Ig gamma-2A chain C region"/>
    <property type="match status" value="1"/>
</dbReference>
<feature type="disulfide bond" evidence="8 9">
    <location>
        <begin position="165"/>
        <end position="220"/>
    </location>
</feature>
<feature type="domain" description="Ig-like" evidence="6">
    <location>
        <begin position="19"/>
        <end position="137"/>
    </location>
</feature>
<dbReference type="PDB" id="1NBZ">
    <property type="method" value="X-ray"/>
    <property type="resolution" value="1.85 A"/>
    <property type="chains" value="B=20-235"/>
</dbReference>
<evidence type="ECO:0000256" key="4">
    <source>
        <dbReference type="ARBA" id="ARBA00043265"/>
    </source>
</evidence>
<keyword evidence="3" id="KW-0393">Immunoglobulin domain</keyword>
<dbReference type="SMART" id="SM00407">
    <property type="entry name" value="IGc1"/>
    <property type="match status" value="3"/>
</dbReference>
<dbReference type="SMART" id="SM00409">
    <property type="entry name" value="IG"/>
    <property type="match status" value="2"/>
</dbReference>
<feature type="chain" id="PRO_5004251010" evidence="5">
    <location>
        <begin position="20"/>
        <end position="468"/>
    </location>
</feature>
<evidence type="ECO:0000256" key="5">
    <source>
        <dbReference type="SAM" id="SignalP"/>
    </source>
</evidence>
<dbReference type="FunFam" id="2.60.40.10:FF:001025">
    <property type="entry name" value="Immunoglobulin heavy variable V1-74"/>
    <property type="match status" value="1"/>
</dbReference>
<dbReference type="PDB" id="1RUR">
    <property type="method" value="X-ray"/>
    <property type="resolution" value="1.50 A"/>
    <property type="chains" value="H=20-237"/>
</dbReference>
<dbReference type="InterPro" id="IPR003597">
    <property type="entry name" value="Ig_C1-set"/>
</dbReference>
<dbReference type="InterPro" id="IPR003599">
    <property type="entry name" value="Ig_sub"/>
</dbReference>
<dbReference type="GO" id="GO:0019814">
    <property type="term" value="C:immunoglobulin complex"/>
    <property type="evidence" value="ECO:0007669"/>
    <property type="project" value="UniProtKB-KW"/>
</dbReference>
<dbReference type="InterPro" id="IPR007110">
    <property type="entry name" value="Ig-like_dom"/>
</dbReference>
<sequence>MEWSCIFLFLLSVTAGVHSEVQLQQSGAELVRPGSSVKLSCKTSGYTFTSYYINWVKQRPGQGLEWIGHIYPGNGYTEYNEKFKGKATLTSDTSSSTAYMQLRSLTSENSAIYFCARTGGYDGYFDYWGQGTTITVSSAKTTAPSVYPLAPVCGDTTGSSVTLGCLVKGYFPEPVTLTWNSGSLSSGVHTFPAVLQSDLYTLSSSVTVTSSTWPSQSITCNVAHPASSTKVDKKIEPRGPTIKPCPPCKCPAPNLLGGPSVFIFPPKIKDVLMISLSPMVTCVVVDVSEDDPDVQISWFVNNVEVLTAQTQTHREDYNSTLRVVSALPIQHQDWMSGKEFKCKVNNKALPAPIERTISKPKGSVRAPQVYVLPPPEEEMTKKQVTLTCMVTDFMPEDIYVEWTNNGKTELNYKNTEPVLDSDGSYFMYSKLRVEKKNWVERNSYSCSVVHEGLHNHHTTKSFSRTPGK</sequence>
<proteinExistence type="evidence at protein level"/>
<dbReference type="InterPro" id="IPR013783">
    <property type="entry name" value="Ig-like_fold"/>
</dbReference>
<organism evidence="7">
    <name type="scientific">Mus musculus</name>
    <name type="common">Mouse</name>
    <dbReference type="NCBI Taxonomy" id="10090"/>
    <lineage>
        <taxon>Eukaryota</taxon>
        <taxon>Metazoa</taxon>
        <taxon>Chordata</taxon>
        <taxon>Craniata</taxon>
        <taxon>Vertebrata</taxon>
        <taxon>Euteleostomi</taxon>
        <taxon>Mammalia</taxon>
        <taxon>Eutheria</taxon>
        <taxon>Euarchontoglires</taxon>
        <taxon>Glires</taxon>
        <taxon>Rodentia</taxon>
        <taxon>Myomorpha</taxon>
        <taxon>Muroidea</taxon>
        <taxon>Muridae</taxon>
        <taxon>Murinae</taxon>
        <taxon>Mus</taxon>
        <taxon>Mus</taxon>
    </lineage>
</organism>
<keyword evidence="5" id="KW-0732">Signal</keyword>
<reference evidence="9 10" key="3">
    <citation type="journal article" date="2004" name="Proc. Natl. Acad. Sci. U.S.A.">
        <title>Probing the antibody-catalyzed water-oxidation pathway at atomic resolution.</title>
        <authorList>
            <person name="Zhu X."/>
            <person name="Wentworth P."/>
            <person name="Wentworth A.D."/>
            <person name="Eschenmoser A."/>
            <person name="Lerner R.A."/>
            <person name="Wilson I.A."/>
        </authorList>
    </citation>
    <scope>X-RAY CRYSTALLOGRAPHY (1.50 ANGSTROMS) OF 20-237 IN COMPLEX WITH ZN(2+)</scope>
    <scope>DISULFIDE BONDS</scope>
</reference>
<feature type="domain" description="Ig-like" evidence="6">
    <location>
        <begin position="367"/>
        <end position="463"/>
    </location>
</feature>
<evidence type="ECO:0007829" key="9">
    <source>
        <dbReference type="PDB" id="1RUQ"/>
    </source>
</evidence>
<feature type="disulfide bond" evidence="8 9">
    <location>
        <begin position="41"/>
        <end position="115"/>
    </location>
</feature>
<dbReference type="PANTHER" id="PTHR23411">
    <property type="entry name" value="TAPASIN"/>
    <property type="match status" value="1"/>
</dbReference>
<keyword evidence="4" id="KW-1280">Immunoglobulin</keyword>
<dbReference type="SMR" id="Q569W9"/>
<keyword evidence="9 10" id="KW-0479">Metal-binding</keyword>
<feature type="domain" description="Ig-like" evidence="6">
    <location>
        <begin position="259"/>
        <end position="358"/>
    </location>
</feature>
<dbReference type="GO" id="GO:0046872">
    <property type="term" value="F:metal ion binding"/>
    <property type="evidence" value="ECO:0007669"/>
    <property type="project" value="UniProtKB-KW"/>
</dbReference>
<gene>
    <name evidence="7" type="primary">Igh</name>
</gene>
<evidence type="ECO:0000256" key="2">
    <source>
        <dbReference type="ARBA" id="ARBA00023130"/>
    </source>
</evidence>
<dbReference type="PROSITE" id="PS00290">
    <property type="entry name" value="IG_MHC"/>
    <property type="match status" value="1"/>
</dbReference>
<dbReference type="FunFam" id="2.60.40.10:FF:001129">
    <property type="entry name" value="Immunoglobulin heavy constant gamma 1"/>
    <property type="match status" value="1"/>
</dbReference>
<dbReference type="SMART" id="SM00406">
    <property type="entry name" value="IGv"/>
    <property type="match status" value="1"/>
</dbReference>